<organism evidence="2 3">
    <name type="scientific">Podospora appendiculata</name>
    <dbReference type="NCBI Taxonomy" id="314037"/>
    <lineage>
        <taxon>Eukaryota</taxon>
        <taxon>Fungi</taxon>
        <taxon>Dikarya</taxon>
        <taxon>Ascomycota</taxon>
        <taxon>Pezizomycotina</taxon>
        <taxon>Sordariomycetes</taxon>
        <taxon>Sordariomycetidae</taxon>
        <taxon>Sordariales</taxon>
        <taxon>Podosporaceae</taxon>
        <taxon>Podospora</taxon>
    </lineage>
</organism>
<evidence type="ECO:0000313" key="2">
    <source>
        <dbReference type="EMBL" id="KAK3681046.1"/>
    </source>
</evidence>
<name>A0AAE1C767_9PEZI</name>
<feature type="region of interest" description="Disordered" evidence="1">
    <location>
        <begin position="544"/>
        <end position="564"/>
    </location>
</feature>
<evidence type="ECO:0000256" key="1">
    <source>
        <dbReference type="SAM" id="MobiDB-lite"/>
    </source>
</evidence>
<sequence length="808" mass="90941">MDHLDDEYGACGVEVPLLVEQRTPFPQDYASFHAFPELMNWAIDKDNKLRRKTPDSKAGEALGPFLQAWLFFGLIFTVVKTDKGPLLSMDDLVRGETVNSRLLRPALEAWVAWEISNGPGIEMRMIRAEFALEKARYYSRGPSWSIDYMPDEVALILMVLGETIAAVKAKTMSDVDGAQLRGWHAEDESGWGPPRYVVERMLREGWCPRAIRVLNGQLGSIGTLLLAACVSRHSDFDRKRHGERNCDEVVCRAMSETEYAPRHYAGCDELTCQASSKGPSVEHMGQILGMHDDDIPLLRFEDCDEEGFTLVPVKWKRGTEFASISHVWAHGYGNEKKNGLYKCQLAFIRDQLVGVRNMMRNDNSQKLPMLLWMDMLVVPVESLQATRAPRMIAIAQIFRVFRASSCTVVLDGGLSTMPAGNDAQAAIEVLSSGWMRRLWTLQEAFWSNKTYIVFKPGEDAEYSHIRELDQLANNLGNVPGFAAARAGLDAARPAPSQCHGDDRLTREMFLRYSLQTPLQLGPLLRKYFWHYRQALPQDLGIGVPAQPGLQQDQHRKGGNGRQPELDAQMRDFWITFDERGEKLGIPGFGWAPRTWMDVVEPLADATQMEHCFDPLQVRSRTILDVNHGLRVRCAGFILHSQDRTAVLGGNKMDDEAKPADALRANDVHAAGIRDGNNTLAIVLSDPQPRKLVPTIALLVEVWKQSIETRDSGTTSVLYCHVIHRLLVSREPRVHRPSDKSESVGMEQRDDFVIGEGVGPELEWVVDGFFPWRFNGRKNAASKAQLMRMDKSKMEAVPNSLVDMFRSGR</sequence>
<proteinExistence type="predicted"/>
<dbReference type="Proteomes" id="UP001270362">
    <property type="component" value="Unassembled WGS sequence"/>
</dbReference>
<dbReference type="AlphaFoldDB" id="A0AAE1C767"/>
<evidence type="ECO:0008006" key="4">
    <source>
        <dbReference type="Google" id="ProtNLM"/>
    </source>
</evidence>
<gene>
    <name evidence="2" type="ORF">B0T22DRAFT_523894</name>
</gene>
<evidence type="ECO:0000313" key="3">
    <source>
        <dbReference type="Proteomes" id="UP001270362"/>
    </source>
</evidence>
<reference evidence="2" key="1">
    <citation type="journal article" date="2023" name="Mol. Phylogenet. Evol.">
        <title>Genome-scale phylogeny and comparative genomics of the fungal order Sordariales.</title>
        <authorList>
            <person name="Hensen N."/>
            <person name="Bonometti L."/>
            <person name="Westerberg I."/>
            <person name="Brannstrom I.O."/>
            <person name="Guillou S."/>
            <person name="Cros-Aarteil S."/>
            <person name="Calhoun S."/>
            <person name="Haridas S."/>
            <person name="Kuo A."/>
            <person name="Mondo S."/>
            <person name="Pangilinan J."/>
            <person name="Riley R."/>
            <person name="LaButti K."/>
            <person name="Andreopoulos B."/>
            <person name="Lipzen A."/>
            <person name="Chen C."/>
            <person name="Yan M."/>
            <person name="Daum C."/>
            <person name="Ng V."/>
            <person name="Clum A."/>
            <person name="Steindorff A."/>
            <person name="Ohm R.A."/>
            <person name="Martin F."/>
            <person name="Silar P."/>
            <person name="Natvig D.O."/>
            <person name="Lalanne C."/>
            <person name="Gautier V."/>
            <person name="Ament-Velasquez S.L."/>
            <person name="Kruys A."/>
            <person name="Hutchinson M.I."/>
            <person name="Powell A.J."/>
            <person name="Barry K."/>
            <person name="Miller A.N."/>
            <person name="Grigoriev I.V."/>
            <person name="Debuchy R."/>
            <person name="Gladieux P."/>
            <person name="Hiltunen Thoren M."/>
            <person name="Johannesson H."/>
        </authorList>
    </citation>
    <scope>NUCLEOTIDE SEQUENCE</scope>
    <source>
        <strain evidence="2">CBS 314.62</strain>
    </source>
</reference>
<dbReference type="EMBL" id="JAULSO010000008">
    <property type="protein sequence ID" value="KAK3681046.1"/>
    <property type="molecule type" value="Genomic_DNA"/>
</dbReference>
<protein>
    <recommendedName>
        <fullName evidence="4">Heterokaryon incompatibility domain-containing protein</fullName>
    </recommendedName>
</protein>
<dbReference type="PANTHER" id="PTHR39596">
    <property type="match status" value="1"/>
</dbReference>
<reference evidence="2" key="2">
    <citation type="submission" date="2023-06" db="EMBL/GenBank/DDBJ databases">
        <authorList>
            <consortium name="Lawrence Berkeley National Laboratory"/>
            <person name="Haridas S."/>
            <person name="Hensen N."/>
            <person name="Bonometti L."/>
            <person name="Westerberg I."/>
            <person name="Brannstrom I.O."/>
            <person name="Guillou S."/>
            <person name="Cros-Aarteil S."/>
            <person name="Calhoun S."/>
            <person name="Kuo A."/>
            <person name="Mondo S."/>
            <person name="Pangilinan J."/>
            <person name="Riley R."/>
            <person name="Labutti K."/>
            <person name="Andreopoulos B."/>
            <person name="Lipzen A."/>
            <person name="Chen C."/>
            <person name="Yanf M."/>
            <person name="Daum C."/>
            <person name="Ng V."/>
            <person name="Clum A."/>
            <person name="Steindorff A."/>
            <person name="Ohm R."/>
            <person name="Martin F."/>
            <person name="Silar P."/>
            <person name="Natvig D."/>
            <person name="Lalanne C."/>
            <person name="Gautier V."/>
            <person name="Ament-Velasquez S.L."/>
            <person name="Kruys A."/>
            <person name="Hutchinson M.I."/>
            <person name="Powell A.J."/>
            <person name="Barry K."/>
            <person name="Miller A.N."/>
            <person name="Grigoriev I.V."/>
            <person name="Debuchy R."/>
            <person name="Gladieux P."/>
            <person name="Thoren M.H."/>
            <person name="Johannesson H."/>
        </authorList>
    </citation>
    <scope>NUCLEOTIDE SEQUENCE</scope>
    <source>
        <strain evidence="2">CBS 314.62</strain>
    </source>
</reference>
<keyword evidence="3" id="KW-1185">Reference proteome</keyword>
<accession>A0AAE1C767</accession>
<comment type="caution">
    <text evidence="2">The sequence shown here is derived from an EMBL/GenBank/DDBJ whole genome shotgun (WGS) entry which is preliminary data.</text>
</comment>
<dbReference type="PANTHER" id="PTHR39596:SF3">
    <property type="entry name" value="HETEROKARYON INCOMPATIBILITY DOMAIN-CONTAINING PROTEIN"/>
    <property type="match status" value="1"/>
</dbReference>